<dbReference type="Pfam" id="PF13920">
    <property type="entry name" value="zf-C3HC4_3"/>
    <property type="match status" value="1"/>
</dbReference>
<keyword evidence="1 7" id="KW-0479">Metal-binding</keyword>
<feature type="repeat" description="ANK" evidence="6">
    <location>
        <begin position="869"/>
        <end position="901"/>
    </location>
</feature>
<feature type="compositionally biased region" description="Polar residues" evidence="8">
    <location>
        <begin position="2315"/>
        <end position="2325"/>
    </location>
</feature>
<keyword evidence="3 7" id="KW-0863">Zinc-finger</keyword>
<dbReference type="PROSITE" id="PS50089">
    <property type="entry name" value="ZF_RING_2"/>
    <property type="match status" value="1"/>
</dbReference>
<dbReference type="Gene3D" id="3.30.40.10">
    <property type="entry name" value="Zinc/RING finger domain, C3HC4 (zinc finger)"/>
    <property type="match status" value="2"/>
</dbReference>
<evidence type="ECO:0000256" key="5">
    <source>
        <dbReference type="ARBA" id="ARBA00023043"/>
    </source>
</evidence>
<evidence type="ECO:0000259" key="10">
    <source>
        <dbReference type="PROSITE" id="PS50145"/>
    </source>
</evidence>
<feature type="region of interest" description="Disordered" evidence="8">
    <location>
        <begin position="2127"/>
        <end position="2147"/>
    </location>
</feature>
<dbReference type="PANTHER" id="PTHR24189">
    <property type="entry name" value="MYOTROPHIN"/>
    <property type="match status" value="1"/>
</dbReference>
<dbReference type="InterPro" id="IPR018247">
    <property type="entry name" value="EF_Hand_1_Ca_BS"/>
</dbReference>
<sequence length="2505" mass="273397">MGQRACTCCLKREAEFQELPRVLSDPRARHASQAQARHVLGPAGPQGLATGSCLLCREVAANTMCLPCGHLLICYRCSLRYALPDGSLHPDVRCPNCKVSVKSFQRVLLQTASTMTRLSEMERTRALSTNGEAASSRLSFASKQMDQLVTKSELGTLQRDGSFKDSLGQKLFTADANGDGALTRAEFQTGLATVASTSSSDIGTLFQEVRSKYWLTTKRQYCCNMQGICSFDGPPVTPTTETTTEGPSYDCHEDYDNRLSWPEHKRAWCCARYHVACFQAPTELYHCDHGFGSWQTTWSPHKKAWCCFHLGKGCDFHYGHSHTHYYVVHHAAYDCQAGLSNWKAGWSENKKSWCCQHEGTGCVAQFDCHAGLANWEAGWSPHKKLWCCSHFGLGCADSAPKPFDCLAGLSNWQAGWSSEKKSWCCAHEDKGCESGPITITRQRAPGRAAEPQWPGVAARMRPKDGTGTVASDALFSSFSESCESAKCREMQVVGQSCNRWMQHNGIGDFIETASCAVFFEHRRCPRHCGALFTGKEAARHLAHECPNREEICPYGCGDRLFGHEIDDGGEHPPECPMNLALVRVEAALEASAVKEYRLALENVYVERDRARARFKARGERDPGPVFTTPHCQQRVRRVEAEGLNLLTRARRASKEKLQWVIALAALGPGDGTASSQVPPGAARYWDTMDVSKEYTRSSRPWDMGAPILDPLLQTLQDARICGADSKLRRKAEALLFMAVRRCLEAALVTEVSRGDAVRESLLIADEAMEVCELEDCGDLRDLCALAEKEVLRTTLRSLQTTCKEFHQAVKDGDIELAKWLLDREKANPSITDPDTGIPPLVMAVKAGDIAMCELLLDRGADVDARCSSDGTSSLHWACHSRTFRVVKLLLERRANPRLQDKRGHDPLVKLVRRDFSSPADACVLSWQQQDSHRLAGPELKGCGGFMTIEAAKVAAESCDCVGFSVHELVPGAEWSEECFHITMHGPGCASAIPSNVATTEDEASDLVWSHLDVAWTSFLKVKNDPAHDVSALLAVGADPCSEDLKGLTALHHHLLTAPGGGCAACVSALLRGGADVNHRDIGRQVTPFILAIQTKRNKDVVYDQVRLMLKSAWPTPDVDCKAPDGTCALALATALGAREIADMLRKAGASDWADAELRLGSRTIFTFDTRNPPVNNYRLKSRGDQRSGRPGWLPLPPGVGSRPTMVLESRLADLLQGQAKKFIHGFNAEHLNLGLLSGFLELRNLALNPEPVDDLLLGSDLPFVLKAGTLSSAMLQLSIMQGELEIIIDGLDLVLAPACRWLSREEVYQHRTNEMERLEFVHMRSQTQRRSLEREMFRKLFVDYLSRIRVTVKNVHVRLEIEGELHDNPEGPPLALGVLIAACDVKPVVTESQSGEDARKSELLLAESVHLRGLQLYQEFAGTSKVHVPWDVYHSTRSSEFGIFQKLSQVEFVRGLNQTRDAHLAFPACQQLMPSTDMSIKVDLKSQALFTDCHVENCLTLEVALCLQNLSRLRFTASIVEGIRWLVRRTLDFQMWPFLHALHGKPATGRGRWHVIRSFVALKRRIQSNAYALQDAVRMRINCKEYIRLYKKKFNGPQSSFAWRRSLPALTAEDATTLGLIELSYPADKLVNFRLMAQTEMKTETSINCYAEEGTMPARSPRSNLSWQVRELTPMEQLHLHGQHGFGTNIFRGLPPPPSNLKVRIDIVAPDGLWWVCSLSTAATSRQPDSWAVAVDSRQPIRLLLVDSITDNSVFATMEVPRAKQNDRPLALLLGRTEEAFASSSPGRRADGPDAGQGGTGPAEWCSVLEFDGSLCCWGQVKTVPMCASHSPWDIFASFNCGTVIDHELRQNDTSFGRVSPIEEVLSAGFSKGSNATKSPTIGEEAAYVRLNLPLRLASGQEGPLVEFLRWCMAPAPKMRWPHAGSQQSALAYLAVLVRSGYDLAALRAHISLPPLLLKGVSGLDAEPEGLAPLCLPRLEAACHVEHGGLVDGFVVGMHNLYNFANMVATMPGMKRPQAANSLPAPMGRRHVSGNAQPLSLEPLEQAPPVMLALGALLTATALVLSGGRKRNGTESSTTSAAPAMQRSELLSLTQEHGLAGLVHQVGPGDPLAGITLISTLRSLGRAAPSNQVSTSHRSATSVDTRDTGVSAAITSSGPIGQALLEKVNSVSAKAEALLGTRRPPLSSRAPQSLGEKLVDLTERLGQLEKLLDDLRTRGAGVFSPPARVAPPARASTLSAEAAAEASVKAVAKSLLDAARNRSPSGTKTQTAHMHVTPPSVVQAKPAAGCAVVRHPSQPSRSTTPVTTSRIRTPGSTVSSQTPSFASPPAGGLTPPPGLFLPITSLMTPGFSTPTAESLAINANRHLNGMKTPGGSTPRTNLSMFAGTPLGQSWEGRFSPAPPPLMPVSSRSPSLNRTPAAPAPFQYAGTVQLPPKLPVQEAEGKIRQWLDTIPIGNGAERGWDDAQIREIAEFAASQQNLQHLSAEQLYQRYVEHQVAQAEASH</sequence>
<feature type="compositionally biased region" description="Polar residues" evidence="8">
    <location>
        <begin position="2129"/>
        <end position="2143"/>
    </location>
</feature>
<feature type="region of interest" description="Disordered" evidence="8">
    <location>
        <begin position="2366"/>
        <end position="2422"/>
    </location>
</feature>
<evidence type="ECO:0000313" key="11">
    <source>
        <dbReference type="EMBL" id="OLP83572.1"/>
    </source>
</evidence>
<dbReference type="OrthoDB" id="414350at2759"/>
<dbReference type="InterPro" id="IPR050745">
    <property type="entry name" value="Multifunctional_regulatory"/>
</dbReference>
<evidence type="ECO:0000256" key="7">
    <source>
        <dbReference type="PROSITE-ProRule" id="PRU00207"/>
    </source>
</evidence>
<dbReference type="PANTHER" id="PTHR24189:SF50">
    <property type="entry name" value="ANKYRIN REPEAT AND SOCS BOX PROTEIN 2"/>
    <property type="match status" value="1"/>
</dbReference>
<name>A0A1Q9CKW6_SYMMI</name>
<feature type="region of interest" description="Disordered" evidence="8">
    <location>
        <begin position="2293"/>
        <end position="2337"/>
    </location>
</feature>
<keyword evidence="12" id="KW-1185">Reference proteome</keyword>
<dbReference type="SUPFAM" id="SSF57850">
    <property type="entry name" value="RING/U-box"/>
    <property type="match status" value="1"/>
</dbReference>
<reference evidence="11 12" key="1">
    <citation type="submission" date="2016-02" db="EMBL/GenBank/DDBJ databases">
        <title>Genome analysis of coral dinoflagellate symbionts highlights evolutionary adaptations to a symbiotic lifestyle.</title>
        <authorList>
            <person name="Aranda M."/>
            <person name="Li Y."/>
            <person name="Liew Y.J."/>
            <person name="Baumgarten S."/>
            <person name="Simakov O."/>
            <person name="Wilson M."/>
            <person name="Piel J."/>
            <person name="Ashoor H."/>
            <person name="Bougouffa S."/>
            <person name="Bajic V.B."/>
            <person name="Ryu T."/>
            <person name="Ravasi T."/>
            <person name="Bayer T."/>
            <person name="Micklem G."/>
            <person name="Kim H."/>
            <person name="Bhak J."/>
            <person name="Lajeunesse T.C."/>
            <person name="Voolstra C.R."/>
        </authorList>
    </citation>
    <scope>NUCLEOTIDE SEQUENCE [LARGE SCALE GENOMIC DNA]</scope>
    <source>
        <strain evidence="11 12">CCMP2467</strain>
    </source>
</reference>
<keyword evidence="2" id="KW-0677">Repeat</keyword>
<dbReference type="GO" id="GO:0008270">
    <property type="term" value="F:zinc ion binding"/>
    <property type="evidence" value="ECO:0007669"/>
    <property type="project" value="UniProtKB-KW"/>
</dbReference>
<evidence type="ECO:0000256" key="2">
    <source>
        <dbReference type="ARBA" id="ARBA00022737"/>
    </source>
</evidence>
<dbReference type="InterPro" id="IPR013083">
    <property type="entry name" value="Znf_RING/FYVE/PHD"/>
</dbReference>
<feature type="compositionally biased region" description="Polar residues" evidence="8">
    <location>
        <begin position="2374"/>
        <end position="2383"/>
    </location>
</feature>
<gene>
    <name evidence="11" type="primary">Ank2</name>
    <name evidence="11" type="ORF">AK812_SmicGene35663</name>
</gene>
<evidence type="ECO:0000256" key="4">
    <source>
        <dbReference type="ARBA" id="ARBA00022833"/>
    </source>
</evidence>
<evidence type="ECO:0000256" key="3">
    <source>
        <dbReference type="ARBA" id="ARBA00022771"/>
    </source>
</evidence>
<dbReference type="Pfam" id="PF12796">
    <property type="entry name" value="Ank_2"/>
    <property type="match status" value="1"/>
</dbReference>
<comment type="caution">
    <text evidence="11">The sequence shown here is derived from an EMBL/GenBank/DDBJ whole genome shotgun (WGS) entry which is preliminary data.</text>
</comment>
<dbReference type="InterPro" id="IPR001841">
    <property type="entry name" value="Znf_RING"/>
</dbReference>
<evidence type="ECO:0000313" key="12">
    <source>
        <dbReference type="Proteomes" id="UP000186817"/>
    </source>
</evidence>
<dbReference type="InterPro" id="IPR036770">
    <property type="entry name" value="Ankyrin_rpt-contain_sf"/>
</dbReference>
<dbReference type="SMART" id="SM00248">
    <property type="entry name" value="ANK"/>
    <property type="match status" value="5"/>
</dbReference>
<dbReference type="SUPFAM" id="SSF48403">
    <property type="entry name" value="Ankyrin repeat"/>
    <property type="match status" value="1"/>
</dbReference>
<evidence type="ECO:0000256" key="6">
    <source>
        <dbReference type="PROSITE-ProRule" id="PRU00023"/>
    </source>
</evidence>
<dbReference type="EMBL" id="LSRX01001107">
    <property type="protein sequence ID" value="OLP83572.1"/>
    <property type="molecule type" value="Genomic_DNA"/>
</dbReference>
<proteinExistence type="predicted"/>
<dbReference type="PROSITE" id="PS50088">
    <property type="entry name" value="ANK_REPEAT"/>
    <property type="match status" value="2"/>
</dbReference>
<dbReference type="PROSITE" id="PS50297">
    <property type="entry name" value="ANK_REP_REGION"/>
    <property type="match status" value="2"/>
</dbReference>
<evidence type="ECO:0000256" key="8">
    <source>
        <dbReference type="SAM" id="MobiDB-lite"/>
    </source>
</evidence>
<feature type="repeat" description="ANK" evidence="6">
    <location>
        <begin position="835"/>
        <end position="867"/>
    </location>
</feature>
<feature type="compositionally biased region" description="Low complexity" evidence="8">
    <location>
        <begin position="2296"/>
        <end position="2314"/>
    </location>
</feature>
<dbReference type="PROSITE" id="PS00018">
    <property type="entry name" value="EF_HAND_1"/>
    <property type="match status" value="1"/>
</dbReference>
<protein>
    <submittedName>
        <fullName evidence="11">Ankyrin-2</fullName>
    </submittedName>
</protein>
<keyword evidence="4 7" id="KW-0862">Zinc</keyword>
<feature type="domain" description="RING-type" evidence="9">
    <location>
        <begin position="53"/>
        <end position="98"/>
    </location>
</feature>
<dbReference type="PROSITE" id="PS50145">
    <property type="entry name" value="ZF_TRAF"/>
    <property type="match status" value="1"/>
</dbReference>
<dbReference type="InterPro" id="IPR002110">
    <property type="entry name" value="Ankyrin_rpt"/>
</dbReference>
<organism evidence="11 12">
    <name type="scientific">Symbiodinium microadriaticum</name>
    <name type="common">Dinoflagellate</name>
    <name type="synonym">Zooxanthella microadriatica</name>
    <dbReference type="NCBI Taxonomy" id="2951"/>
    <lineage>
        <taxon>Eukaryota</taxon>
        <taxon>Sar</taxon>
        <taxon>Alveolata</taxon>
        <taxon>Dinophyceae</taxon>
        <taxon>Suessiales</taxon>
        <taxon>Symbiodiniaceae</taxon>
        <taxon>Symbiodinium</taxon>
    </lineage>
</organism>
<accession>A0A1Q9CKW6</accession>
<evidence type="ECO:0000256" key="1">
    <source>
        <dbReference type="ARBA" id="ARBA00022723"/>
    </source>
</evidence>
<evidence type="ECO:0000259" key="9">
    <source>
        <dbReference type="PROSITE" id="PS50089"/>
    </source>
</evidence>
<keyword evidence="5 6" id="KW-0040">ANK repeat</keyword>
<feature type="domain" description="TRAF-type" evidence="10">
    <location>
        <begin position="524"/>
        <end position="556"/>
    </location>
</feature>
<dbReference type="Proteomes" id="UP000186817">
    <property type="component" value="Unassembled WGS sequence"/>
</dbReference>
<feature type="zinc finger region" description="TRAF-type" evidence="7">
    <location>
        <begin position="524"/>
        <end position="556"/>
    </location>
</feature>
<dbReference type="Gene3D" id="1.25.40.20">
    <property type="entry name" value="Ankyrin repeat-containing domain"/>
    <property type="match status" value="2"/>
</dbReference>
<dbReference type="InterPro" id="IPR001293">
    <property type="entry name" value="Znf_TRAF"/>
</dbReference>